<reference evidence="2 3" key="1">
    <citation type="submission" date="2018-03" db="EMBL/GenBank/DDBJ databases">
        <title>Rhodobacter veldkampii.</title>
        <authorList>
            <person name="Meyer T.E."/>
            <person name="Miller S."/>
            <person name="Lodha T."/>
            <person name="Gandham S."/>
            <person name="Chintalapati S."/>
            <person name="Chintalapati V.R."/>
        </authorList>
    </citation>
    <scope>NUCLEOTIDE SEQUENCE [LARGE SCALE GENOMIC DNA]</scope>
    <source>
        <strain evidence="2 3">DSM 11550</strain>
    </source>
</reference>
<evidence type="ECO:0000313" key="3">
    <source>
        <dbReference type="Proteomes" id="UP000241899"/>
    </source>
</evidence>
<feature type="region of interest" description="Disordered" evidence="1">
    <location>
        <begin position="404"/>
        <end position="426"/>
    </location>
</feature>
<dbReference type="Proteomes" id="UP000241899">
    <property type="component" value="Unassembled WGS sequence"/>
</dbReference>
<protein>
    <submittedName>
        <fullName evidence="2">Uncharacterized protein</fullName>
    </submittedName>
</protein>
<name>A0A2T4JN66_9RHOB</name>
<dbReference type="AlphaFoldDB" id="A0A2T4JN66"/>
<proteinExistence type="predicted"/>
<evidence type="ECO:0000256" key="1">
    <source>
        <dbReference type="SAM" id="MobiDB-lite"/>
    </source>
</evidence>
<sequence length="648" mass="68333">MKAIAEYFRDLASEDRYFGAEPPTPDAEMLNRIAEREIQRRVETRFSETGIVLRAQEILAPEVAVAEPVAAAVVAPAAPEVAAESAVLPDAREQVEEDAIAAKLARIRAAVSESQRLAAEVAELAPAEAMAEMTSEEPASEQTVALAADATEEPSPDTSPEIEAAVLEAAAEPEAEADESLLLSVLTAVSDQPEPVEVEPTQLIGAEPETDPALLAAASAPVPDDLSQRAQRRAARVARGLSLTAVTDAATEAELPAFKAALFEETRIDAPEIEEIAAEAPETVVADDLPEMPGDDALTADDAFAMQGADDLGLQILMPESDAEVAKVDAEVVQADPEAEAQDDAAQIAATIAALMPQSATAEPQAAPAVIAEVAPEDAVPDQAADAEPVLVLRPSRPVDAEPAEADLSRLLSETNSKLEGSESRRRFSAIAHLKAAVAATLAERRLGGAKPESEPESDLGNYRKDLSQAVRPRTAPVETKAATPRPARPEQRPAPLVLVSEQRIDRSGETLAPATALIRPRRVSAAMLAHPAAPTIVAMDDDDDDTPLSPAEAKNFADFAESLGASGLADLLEAAAAYTSSVEGRPHFSRPQIIKKVVAVAQDNGYSREDGLRSFGMLLRHGKIAKVKRGQFAITSASRFYTTARRA</sequence>
<evidence type="ECO:0000313" key="2">
    <source>
        <dbReference type="EMBL" id="PTE19336.1"/>
    </source>
</evidence>
<feature type="region of interest" description="Disordered" evidence="1">
    <location>
        <begin position="446"/>
        <end position="494"/>
    </location>
</feature>
<keyword evidence="3" id="KW-1185">Reference proteome</keyword>
<organism evidence="2 3">
    <name type="scientific">Phaeovulum veldkampii DSM 11550</name>
    <dbReference type="NCBI Taxonomy" id="1185920"/>
    <lineage>
        <taxon>Bacteria</taxon>
        <taxon>Pseudomonadati</taxon>
        <taxon>Pseudomonadota</taxon>
        <taxon>Alphaproteobacteria</taxon>
        <taxon>Rhodobacterales</taxon>
        <taxon>Paracoccaceae</taxon>
        <taxon>Phaeovulum</taxon>
    </lineage>
</organism>
<comment type="caution">
    <text evidence="2">The sequence shown here is derived from an EMBL/GenBank/DDBJ whole genome shotgun (WGS) entry which is preliminary data.</text>
</comment>
<accession>A0A2T4JN66</accession>
<gene>
    <name evidence="2" type="ORF">C5F46_00895</name>
</gene>
<dbReference type="EMBL" id="PZKF01000001">
    <property type="protein sequence ID" value="PTE19336.1"/>
    <property type="molecule type" value="Genomic_DNA"/>
</dbReference>